<protein>
    <recommendedName>
        <fullName evidence="3">Mitochondrial ribosomal protein MRP51</fullName>
    </recommendedName>
</protein>
<dbReference type="Pfam" id="PF11709">
    <property type="entry name" value="Mit_ribos_Mrp51"/>
    <property type="match status" value="1"/>
</dbReference>
<name>A0AAF0DHZ2_9EURO</name>
<dbReference type="InterPro" id="IPR016712">
    <property type="entry name" value="Rbsml_bS1m-like"/>
</dbReference>
<dbReference type="PANTHER" id="PTHR28058">
    <property type="entry name" value="37S RIBOSOMAL PROTEIN MRP51, MITOCHONDRIAL"/>
    <property type="match status" value="1"/>
</dbReference>
<dbReference type="PANTHER" id="PTHR28058:SF1">
    <property type="entry name" value="SMALL RIBOSOMAL SUBUNIT PROTEIN BS1M"/>
    <property type="match status" value="1"/>
</dbReference>
<dbReference type="GO" id="GO:0005763">
    <property type="term" value="C:mitochondrial small ribosomal subunit"/>
    <property type="evidence" value="ECO:0007669"/>
    <property type="project" value="TreeGrafter"/>
</dbReference>
<dbReference type="EMBL" id="CP120628">
    <property type="protein sequence ID" value="WEW59079.1"/>
    <property type="molecule type" value="Genomic_DNA"/>
</dbReference>
<organism evidence="1 2">
    <name type="scientific">Emydomyces testavorans</name>
    <dbReference type="NCBI Taxonomy" id="2070801"/>
    <lineage>
        <taxon>Eukaryota</taxon>
        <taxon>Fungi</taxon>
        <taxon>Dikarya</taxon>
        <taxon>Ascomycota</taxon>
        <taxon>Pezizomycotina</taxon>
        <taxon>Eurotiomycetes</taxon>
        <taxon>Eurotiomycetidae</taxon>
        <taxon>Onygenales</taxon>
        <taxon>Nannizziopsiaceae</taxon>
        <taxon>Emydomyces</taxon>
    </lineage>
</organism>
<dbReference type="GO" id="GO:0070124">
    <property type="term" value="P:mitochondrial translational initiation"/>
    <property type="evidence" value="ECO:0007669"/>
    <property type="project" value="TreeGrafter"/>
</dbReference>
<evidence type="ECO:0008006" key="3">
    <source>
        <dbReference type="Google" id="ProtNLM"/>
    </source>
</evidence>
<evidence type="ECO:0000313" key="2">
    <source>
        <dbReference type="Proteomes" id="UP001219355"/>
    </source>
</evidence>
<sequence length="433" mass="47926">MAVRISPMANLLRKSRLFSLPPTLSPPAAPITSSTVVESDTATLPYPIRPAIVAPPSSLARGDWGLKRPLPAKSTTQSSSSPVVRVNHLDTFEHITDFESAADHTITLRKWQELFIPLSTLMRTGISLSAGGGRHSSVFEQIADNTYESKGLDGPDAKRFRFKGPWLAGQTETEFNYYLKSIKKQKPQFLQRLRRVLAERKALETRKKLLDLGEPIEENQVPQQLSDEEFDSALRSLRANPEALGPEIYKFLDLATSPSVPNDYLNRRGWASGPSNISSTEYVAHGPPMTHPSAGLSYLRTKAFMDNHPVAGPQQQPKPVQARVLRAKRAFRMRTVIGVGGIVTEDVRSQGLRESNEVNGMFGFDPDTPGGTKYWVKVDRAVVRSDGRIELQVDKPSEASKSLLGVNDGKTEFSLPENLFSSSKRTVPRLDLL</sequence>
<proteinExistence type="predicted"/>
<accession>A0AAF0DHZ2</accession>
<dbReference type="Proteomes" id="UP001219355">
    <property type="component" value="Chromosome 2"/>
</dbReference>
<evidence type="ECO:0000313" key="1">
    <source>
        <dbReference type="EMBL" id="WEW59079.1"/>
    </source>
</evidence>
<dbReference type="AlphaFoldDB" id="A0AAF0DHZ2"/>
<dbReference type="GO" id="GO:0003735">
    <property type="term" value="F:structural constituent of ribosome"/>
    <property type="evidence" value="ECO:0007669"/>
    <property type="project" value="TreeGrafter"/>
</dbReference>
<gene>
    <name evidence="1" type="ORF">PRK78_004548</name>
</gene>
<keyword evidence="2" id="KW-1185">Reference proteome</keyword>
<reference evidence="1" key="1">
    <citation type="submission" date="2023-03" db="EMBL/GenBank/DDBJ databases">
        <title>Emydomyces testavorans Genome Sequence.</title>
        <authorList>
            <person name="Hoyer L."/>
        </authorList>
    </citation>
    <scope>NUCLEOTIDE SEQUENCE</scope>
    <source>
        <strain evidence="1">16-2883</strain>
    </source>
</reference>